<dbReference type="Gramene" id="Os10t0155450-00">
    <property type="protein sequence ID" value="Os10t0155450-00"/>
    <property type="gene ID" value="Os10g0155450"/>
</dbReference>
<dbReference type="InParanoid" id="A0A0N7KRG3"/>
<dbReference type="Proteomes" id="UP000059680">
    <property type="component" value="Chromosome 10"/>
</dbReference>
<keyword evidence="3" id="KW-1185">Reference proteome</keyword>
<dbReference type="AlphaFoldDB" id="A0A0N7KRG3"/>
<gene>
    <name evidence="2" type="ordered locus">Os10g0155450</name>
    <name evidence="2" type="ORF">OSNPB_100155450</name>
</gene>
<evidence type="ECO:0000313" key="3">
    <source>
        <dbReference type="Proteomes" id="UP000059680"/>
    </source>
</evidence>
<sequence length="166" mass="16961">MIDPSVSVPIVTATMFAAAAIAEPLLDAHGKPWEEATLPWPARGLQPAGMPGARKLHHSLRLAVPRTTAPARRSRSTTPASPAGRDPTRASEPHVAFSAPPPPAAAMLSFTRTGMPFSSGGGSAPPPADAKRRRASSARSAAASAPSGSSSTTAWRDGSSAAARLR</sequence>
<reference evidence="2 3" key="2">
    <citation type="journal article" date="2013" name="Plant Cell Physiol.">
        <title>Rice Annotation Project Database (RAP-DB): an integrative and interactive database for rice genomics.</title>
        <authorList>
            <person name="Sakai H."/>
            <person name="Lee S.S."/>
            <person name="Tanaka T."/>
            <person name="Numa H."/>
            <person name="Kim J."/>
            <person name="Kawahara Y."/>
            <person name="Wakimoto H."/>
            <person name="Yang C.C."/>
            <person name="Iwamoto M."/>
            <person name="Abe T."/>
            <person name="Yamada Y."/>
            <person name="Muto A."/>
            <person name="Inokuchi H."/>
            <person name="Ikemura T."/>
            <person name="Matsumoto T."/>
            <person name="Sasaki T."/>
            <person name="Itoh T."/>
        </authorList>
    </citation>
    <scope>NUCLEOTIDE SEQUENCE [LARGE SCALE GENOMIC DNA]</scope>
    <source>
        <strain evidence="3">cv. Nipponbare</strain>
    </source>
</reference>
<dbReference type="PaxDb" id="39947-A0A0N7KRG3"/>
<accession>A0A0N7KRG3</accession>
<reference evidence="2 3" key="3">
    <citation type="journal article" date="2013" name="Rice">
        <title>Improvement of the Oryza sativa Nipponbare reference genome using next generation sequence and optical map data.</title>
        <authorList>
            <person name="Kawahara Y."/>
            <person name="de la Bastide M."/>
            <person name="Hamilton J.P."/>
            <person name="Kanamori H."/>
            <person name="McCombie W.R."/>
            <person name="Ouyang S."/>
            <person name="Schwartz D.C."/>
            <person name="Tanaka T."/>
            <person name="Wu J."/>
            <person name="Zhou S."/>
            <person name="Childs K.L."/>
            <person name="Davidson R.M."/>
            <person name="Lin H."/>
            <person name="Quesada-Ocampo L."/>
            <person name="Vaillancourt B."/>
            <person name="Sakai H."/>
            <person name="Lee S.S."/>
            <person name="Kim J."/>
            <person name="Numa H."/>
            <person name="Itoh T."/>
            <person name="Buell C.R."/>
            <person name="Matsumoto T."/>
        </authorList>
    </citation>
    <scope>NUCLEOTIDE SEQUENCE [LARGE SCALE GENOMIC DNA]</scope>
    <source>
        <strain evidence="3">cv. Nipponbare</strain>
    </source>
</reference>
<proteinExistence type="predicted"/>
<dbReference type="EMBL" id="AP014966">
    <property type="protein sequence ID" value="BAT09938.1"/>
    <property type="molecule type" value="Genomic_DNA"/>
</dbReference>
<organism evidence="2 3">
    <name type="scientific">Oryza sativa subsp. japonica</name>
    <name type="common">Rice</name>
    <dbReference type="NCBI Taxonomy" id="39947"/>
    <lineage>
        <taxon>Eukaryota</taxon>
        <taxon>Viridiplantae</taxon>
        <taxon>Streptophyta</taxon>
        <taxon>Embryophyta</taxon>
        <taxon>Tracheophyta</taxon>
        <taxon>Spermatophyta</taxon>
        <taxon>Magnoliopsida</taxon>
        <taxon>Liliopsida</taxon>
        <taxon>Poales</taxon>
        <taxon>Poaceae</taxon>
        <taxon>BOP clade</taxon>
        <taxon>Oryzoideae</taxon>
        <taxon>Oryzeae</taxon>
        <taxon>Oryzinae</taxon>
        <taxon>Oryza</taxon>
        <taxon>Oryza sativa</taxon>
    </lineage>
</organism>
<dbReference type="eggNOG" id="ENOG502SYPK">
    <property type="taxonomic scope" value="Eukaryota"/>
</dbReference>
<feature type="compositionally biased region" description="Low complexity" evidence="1">
    <location>
        <begin position="137"/>
        <end position="151"/>
    </location>
</feature>
<protein>
    <submittedName>
        <fullName evidence="2">Os10g0155450 protein</fullName>
    </submittedName>
</protein>
<evidence type="ECO:0000313" key="2">
    <source>
        <dbReference type="EMBL" id="BAT09938.1"/>
    </source>
</evidence>
<reference evidence="3" key="1">
    <citation type="journal article" date="2005" name="Nature">
        <title>The map-based sequence of the rice genome.</title>
        <authorList>
            <consortium name="International rice genome sequencing project (IRGSP)"/>
            <person name="Matsumoto T."/>
            <person name="Wu J."/>
            <person name="Kanamori H."/>
            <person name="Katayose Y."/>
            <person name="Fujisawa M."/>
            <person name="Namiki N."/>
            <person name="Mizuno H."/>
            <person name="Yamamoto K."/>
            <person name="Antonio B.A."/>
            <person name="Baba T."/>
            <person name="Sakata K."/>
            <person name="Nagamura Y."/>
            <person name="Aoki H."/>
            <person name="Arikawa K."/>
            <person name="Arita K."/>
            <person name="Bito T."/>
            <person name="Chiden Y."/>
            <person name="Fujitsuka N."/>
            <person name="Fukunaka R."/>
            <person name="Hamada M."/>
            <person name="Harada C."/>
            <person name="Hayashi A."/>
            <person name="Hijishita S."/>
            <person name="Honda M."/>
            <person name="Hosokawa S."/>
            <person name="Ichikawa Y."/>
            <person name="Idonuma A."/>
            <person name="Iijima M."/>
            <person name="Ikeda M."/>
            <person name="Ikeno M."/>
            <person name="Ito K."/>
            <person name="Ito S."/>
            <person name="Ito T."/>
            <person name="Ito Y."/>
            <person name="Ito Y."/>
            <person name="Iwabuchi A."/>
            <person name="Kamiya K."/>
            <person name="Karasawa W."/>
            <person name="Kurita K."/>
            <person name="Katagiri S."/>
            <person name="Kikuta A."/>
            <person name="Kobayashi H."/>
            <person name="Kobayashi N."/>
            <person name="Machita K."/>
            <person name="Maehara T."/>
            <person name="Masukawa M."/>
            <person name="Mizubayashi T."/>
            <person name="Mukai Y."/>
            <person name="Nagasaki H."/>
            <person name="Nagata Y."/>
            <person name="Naito S."/>
            <person name="Nakashima M."/>
            <person name="Nakama Y."/>
            <person name="Nakamichi Y."/>
            <person name="Nakamura M."/>
            <person name="Meguro A."/>
            <person name="Negishi M."/>
            <person name="Ohta I."/>
            <person name="Ohta T."/>
            <person name="Okamoto M."/>
            <person name="Ono N."/>
            <person name="Saji S."/>
            <person name="Sakaguchi M."/>
            <person name="Sakai K."/>
            <person name="Shibata M."/>
            <person name="Shimokawa T."/>
            <person name="Song J."/>
            <person name="Takazaki Y."/>
            <person name="Terasawa K."/>
            <person name="Tsugane M."/>
            <person name="Tsuji K."/>
            <person name="Ueda S."/>
            <person name="Waki K."/>
            <person name="Yamagata H."/>
            <person name="Yamamoto M."/>
            <person name="Yamamoto S."/>
            <person name="Yamane H."/>
            <person name="Yoshiki S."/>
            <person name="Yoshihara R."/>
            <person name="Yukawa K."/>
            <person name="Zhong H."/>
            <person name="Yano M."/>
            <person name="Yuan Q."/>
            <person name="Ouyang S."/>
            <person name="Liu J."/>
            <person name="Jones K.M."/>
            <person name="Gansberger K."/>
            <person name="Moffat K."/>
            <person name="Hill J."/>
            <person name="Bera J."/>
            <person name="Fadrosh D."/>
            <person name="Jin S."/>
            <person name="Johri S."/>
            <person name="Kim M."/>
            <person name="Overton L."/>
            <person name="Reardon M."/>
            <person name="Tsitrin T."/>
            <person name="Vuong H."/>
            <person name="Weaver B."/>
            <person name="Ciecko A."/>
            <person name="Tallon L."/>
            <person name="Jackson J."/>
            <person name="Pai G."/>
            <person name="Aken S.V."/>
            <person name="Utterback T."/>
            <person name="Reidmuller S."/>
            <person name="Feldblyum T."/>
            <person name="Hsiao J."/>
            <person name="Zismann V."/>
            <person name="Iobst S."/>
            <person name="de Vazeille A.R."/>
            <person name="Buell C.R."/>
            <person name="Ying K."/>
            <person name="Li Y."/>
            <person name="Lu T."/>
            <person name="Huang Y."/>
            <person name="Zhao Q."/>
            <person name="Feng Q."/>
            <person name="Zhang L."/>
            <person name="Zhu J."/>
            <person name="Weng Q."/>
            <person name="Mu J."/>
            <person name="Lu Y."/>
            <person name="Fan D."/>
            <person name="Liu Y."/>
            <person name="Guan J."/>
            <person name="Zhang Y."/>
            <person name="Yu S."/>
            <person name="Liu X."/>
            <person name="Zhang Y."/>
            <person name="Hong G."/>
            <person name="Han B."/>
            <person name="Choisne N."/>
            <person name="Demange N."/>
            <person name="Orjeda G."/>
            <person name="Samain S."/>
            <person name="Cattolico L."/>
            <person name="Pelletier E."/>
            <person name="Couloux A."/>
            <person name="Segurens B."/>
            <person name="Wincker P."/>
            <person name="D'Hont A."/>
            <person name="Scarpelli C."/>
            <person name="Weissenbach J."/>
            <person name="Salanoubat M."/>
            <person name="Quetier F."/>
            <person name="Yu Y."/>
            <person name="Kim H.R."/>
            <person name="Rambo T."/>
            <person name="Currie J."/>
            <person name="Collura K."/>
            <person name="Luo M."/>
            <person name="Yang T."/>
            <person name="Ammiraju J.S.S."/>
            <person name="Engler F."/>
            <person name="Soderlund C."/>
            <person name="Wing R.A."/>
            <person name="Palmer L.E."/>
            <person name="de la Bastide M."/>
            <person name="Spiegel L."/>
            <person name="Nascimento L."/>
            <person name="Zutavern T."/>
            <person name="O'Shaughnessy A."/>
            <person name="Dike S."/>
            <person name="Dedhia N."/>
            <person name="Preston R."/>
            <person name="Balija V."/>
            <person name="McCombie W.R."/>
            <person name="Chow T."/>
            <person name="Chen H."/>
            <person name="Chung M."/>
            <person name="Chen C."/>
            <person name="Shaw J."/>
            <person name="Wu H."/>
            <person name="Hsiao K."/>
            <person name="Chao Y."/>
            <person name="Chu M."/>
            <person name="Cheng C."/>
            <person name="Hour A."/>
            <person name="Lee P."/>
            <person name="Lin S."/>
            <person name="Lin Y."/>
            <person name="Liou J."/>
            <person name="Liu S."/>
            <person name="Hsing Y."/>
            <person name="Raghuvanshi S."/>
            <person name="Mohanty A."/>
            <person name="Bharti A.K."/>
            <person name="Gaur A."/>
            <person name="Gupta V."/>
            <person name="Kumar D."/>
            <person name="Ravi V."/>
            <person name="Vij S."/>
            <person name="Kapur A."/>
            <person name="Khurana P."/>
            <person name="Khurana P."/>
            <person name="Khurana J.P."/>
            <person name="Tyagi A.K."/>
            <person name="Gaikwad K."/>
            <person name="Singh A."/>
            <person name="Dalal V."/>
            <person name="Srivastava S."/>
            <person name="Dixit A."/>
            <person name="Pal A.K."/>
            <person name="Ghazi I.A."/>
            <person name="Yadav M."/>
            <person name="Pandit A."/>
            <person name="Bhargava A."/>
            <person name="Sureshbabu K."/>
            <person name="Batra K."/>
            <person name="Sharma T.R."/>
            <person name="Mohapatra T."/>
            <person name="Singh N.K."/>
            <person name="Messing J."/>
            <person name="Nelson A.B."/>
            <person name="Fuks G."/>
            <person name="Kavchok S."/>
            <person name="Keizer G."/>
            <person name="Linton E."/>
            <person name="Llaca V."/>
            <person name="Song R."/>
            <person name="Tanyolac B."/>
            <person name="Young S."/>
            <person name="Ho-Il K."/>
            <person name="Hahn J.H."/>
            <person name="Sangsakoo G."/>
            <person name="Vanavichit A."/>
            <person name="de Mattos Luiz.A.T."/>
            <person name="Zimmer P.D."/>
            <person name="Malone G."/>
            <person name="Dellagostin O."/>
            <person name="de Oliveira A.C."/>
            <person name="Bevan M."/>
            <person name="Bancroft I."/>
            <person name="Minx P."/>
            <person name="Cordum H."/>
            <person name="Wilson R."/>
            <person name="Cheng Z."/>
            <person name="Jin W."/>
            <person name="Jiang J."/>
            <person name="Leong S.A."/>
            <person name="Iwama H."/>
            <person name="Gojobori T."/>
            <person name="Itoh T."/>
            <person name="Niimura Y."/>
            <person name="Fujii Y."/>
            <person name="Habara T."/>
            <person name="Sakai H."/>
            <person name="Sato Y."/>
            <person name="Wilson G."/>
            <person name="Kumar K."/>
            <person name="McCouch S."/>
            <person name="Juretic N."/>
            <person name="Hoen D."/>
            <person name="Wright S."/>
            <person name="Bruskiewich R."/>
            <person name="Bureau T."/>
            <person name="Miyao A."/>
            <person name="Hirochika H."/>
            <person name="Nishikawa T."/>
            <person name="Kadowaki K."/>
            <person name="Sugiura M."/>
            <person name="Burr B."/>
            <person name="Sasaki T."/>
        </authorList>
    </citation>
    <scope>NUCLEOTIDE SEQUENCE [LARGE SCALE GENOMIC DNA]</scope>
    <source>
        <strain evidence="3">cv. Nipponbare</strain>
    </source>
</reference>
<feature type="compositionally biased region" description="Low complexity" evidence="1">
    <location>
        <begin position="65"/>
        <end position="83"/>
    </location>
</feature>
<name>A0A0N7KRG3_ORYSJ</name>
<feature type="region of interest" description="Disordered" evidence="1">
    <location>
        <begin position="63"/>
        <end position="166"/>
    </location>
</feature>
<evidence type="ECO:0000256" key="1">
    <source>
        <dbReference type="SAM" id="MobiDB-lite"/>
    </source>
</evidence>